<dbReference type="PROSITE" id="PS50977">
    <property type="entry name" value="HTH_TETR_2"/>
    <property type="match status" value="1"/>
</dbReference>
<keyword evidence="1" id="KW-0805">Transcription regulation</keyword>
<evidence type="ECO:0000256" key="1">
    <source>
        <dbReference type="ARBA" id="ARBA00023015"/>
    </source>
</evidence>
<dbReference type="GO" id="GO:0000976">
    <property type="term" value="F:transcription cis-regulatory region binding"/>
    <property type="evidence" value="ECO:0007669"/>
    <property type="project" value="TreeGrafter"/>
</dbReference>
<dbReference type="InterPro" id="IPR009057">
    <property type="entry name" value="Homeodomain-like_sf"/>
</dbReference>
<dbReference type="EMBL" id="FWXV01000003">
    <property type="protein sequence ID" value="SMD06971.1"/>
    <property type="molecule type" value="Genomic_DNA"/>
</dbReference>
<dbReference type="InterPro" id="IPR001647">
    <property type="entry name" value="HTH_TetR"/>
</dbReference>
<dbReference type="InterPro" id="IPR050109">
    <property type="entry name" value="HTH-type_TetR-like_transc_reg"/>
</dbReference>
<evidence type="ECO:0000313" key="6">
    <source>
        <dbReference type="EMBL" id="SMD06971.1"/>
    </source>
</evidence>
<dbReference type="Pfam" id="PF02909">
    <property type="entry name" value="TetR_C_1"/>
    <property type="match status" value="1"/>
</dbReference>
<evidence type="ECO:0000256" key="2">
    <source>
        <dbReference type="ARBA" id="ARBA00023125"/>
    </source>
</evidence>
<evidence type="ECO:0000256" key="4">
    <source>
        <dbReference type="PROSITE-ProRule" id="PRU00335"/>
    </source>
</evidence>
<protein>
    <submittedName>
        <fullName evidence="6">Transcriptional regulator, TetR family</fullName>
    </submittedName>
</protein>
<keyword evidence="3" id="KW-0804">Transcription</keyword>
<dbReference type="RefSeq" id="WP_084428513.1">
    <property type="nucleotide sequence ID" value="NZ_FWXV01000003.1"/>
</dbReference>
<dbReference type="PANTHER" id="PTHR30055">
    <property type="entry name" value="HTH-TYPE TRANSCRIPTIONAL REGULATOR RUTR"/>
    <property type="match status" value="1"/>
</dbReference>
<evidence type="ECO:0000259" key="5">
    <source>
        <dbReference type="PROSITE" id="PS50977"/>
    </source>
</evidence>
<dbReference type="SUPFAM" id="SSF48498">
    <property type="entry name" value="Tetracyclin repressor-like, C-terminal domain"/>
    <property type="match status" value="1"/>
</dbReference>
<evidence type="ECO:0000313" key="7">
    <source>
        <dbReference type="Proteomes" id="UP000192674"/>
    </source>
</evidence>
<feature type="DNA-binding region" description="H-T-H motif" evidence="4">
    <location>
        <begin position="56"/>
        <end position="75"/>
    </location>
</feature>
<dbReference type="GO" id="GO:0003700">
    <property type="term" value="F:DNA-binding transcription factor activity"/>
    <property type="evidence" value="ECO:0007669"/>
    <property type="project" value="TreeGrafter"/>
</dbReference>
<dbReference type="Gene3D" id="1.10.10.60">
    <property type="entry name" value="Homeodomain-like"/>
    <property type="match status" value="1"/>
</dbReference>
<reference evidence="6 7" key="1">
    <citation type="submission" date="2017-04" db="EMBL/GenBank/DDBJ databases">
        <authorList>
            <person name="Afonso C.L."/>
            <person name="Miller P.J."/>
            <person name="Scott M.A."/>
            <person name="Spackman E."/>
            <person name="Goraichik I."/>
            <person name="Dimitrov K.M."/>
            <person name="Suarez D.L."/>
            <person name="Swayne D.E."/>
        </authorList>
    </citation>
    <scope>NUCLEOTIDE SEQUENCE [LARGE SCALE GENOMIC DNA]</scope>
    <source>
        <strain evidence="6 7">DSM 43828</strain>
    </source>
</reference>
<dbReference type="InterPro" id="IPR004111">
    <property type="entry name" value="Repressor_TetR_C"/>
</dbReference>
<dbReference type="Gene3D" id="1.10.357.10">
    <property type="entry name" value="Tetracycline Repressor, domain 2"/>
    <property type="match status" value="1"/>
</dbReference>
<dbReference type="AlphaFoldDB" id="A0A1W2EB99"/>
<dbReference type="InterPro" id="IPR036271">
    <property type="entry name" value="Tet_transcr_reg_TetR-rel_C_sf"/>
</dbReference>
<dbReference type="PANTHER" id="PTHR30055:SF151">
    <property type="entry name" value="TRANSCRIPTIONAL REGULATORY PROTEIN"/>
    <property type="match status" value="1"/>
</dbReference>
<dbReference type="SUPFAM" id="SSF46689">
    <property type="entry name" value="Homeodomain-like"/>
    <property type="match status" value="1"/>
</dbReference>
<dbReference type="OrthoDB" id="2570341at2"/>
<dbReference type="Proteomes" id="UP000192674">
    <property type="component" value="Unassembled WGS sequence"/>
</dbReference>
<keyword evidence="7" id="KW-1185">Reference proteome</keyword>
<feature type="domain" description="HTH tetR-type" evidence="5">
    <location>
        <begin position="33"/>
        <end position="93"/>
    </location>
</feature>
<sequence>MSTEYSSGSGDVSVTLRLLWGLDERPSRGPKPSLTVDKIAAAGIELADEEGLTALSMRRVAAKLGVGTMSLYRYVPSKAELMDVMLDRVIASETMLSHMSGVEGKGWRERMYALAYASRELYLRHPWLLHVSMARRLIGPSALASFEYFLDVMADTGLTEAEKLNTIGLVDGYVTSATRAVMEAAQAAERTGVSDEDYWEAHKPFLEKILSEGHYPNMLKMREGVFEEAIATSFEYGLQRVLDGLEVLINSRKTN</sequence>
<organism evidence="6 7">
    <name type="scientific">Kibdelosporangium aridum</name>
    <dbReference type="NCBI Taxonomy" id="2030"/>
    <lineage>
        <taxon>Bacteria</taxon>
        <taxon>Bacillati</taxon>
        <taxon>Actinomycetota</taxon>
        <taxon>Actinomycetes</taxon>
        <taxon>Pseudonocardiales</taxon>
        <taxon>Pseudonocardiaceae</taxon>
        <taxon>Kibdelosporangium</taxon>
    </lineage>
</organism>
<gene>
    <name evidence="6" type="ORF">SAMN05661093_04161</name>
</gene>
<name>A0A1W2EB99_KIBAR</name>
<accession>A0A1W2EB99</accession>
<evidence type="ECO:0000256" key="3">
    <source>
        <dbReference type="ARBA" id="ARBA00023163"/>
    </source>
</evidence>
<proteinExistence type="predicted"/>
<keyword evidence="2 4" id="KW-0238">DNA-binding</keyword>
<dbReference type="GO" id="GO:0045892">
    <property type="term" value="P:negative regulation of DNA-templated transcription"/>
    <property type="evidence" value="ECO:0007669"/>
    <property type="project" value="InterPro"/>
</dbReference>
<dbReference type="Pfam" id="PF00440">
    <property type="entry name" value="TetR_N"/>
    <property type="match status" value="1"/>
</dbReference>